<dbReference type="PROSITE" id="PS00152">
    <property type="entry name" value="ATPASE_ALPHA_BETA"/>
    <property type="match status" value="1"/>
</dbReference>
<keyword evidence="5" id="KW-1185">Reference proteome</keyword>
<evidence type="ECO:0000256" key="2">
    <source>
        <dbReference type="ARBA" id="ARBA00023065"/>
    </source>
</evidence>
<name>A0A2B7ZDE7_9EURO</name>
<dbReference type="VEuPathDB" id="FungiDB:EMCG_01157"/>
<feature type="region of interest" description="Disordered" evidence="3">
    <location>
        <begin position="1"/>
        <end position="28"/>
    </location>
</feature>
<evidence type="ECO:0000313" key="5">
    <source>
        <dbReference type="Proteomes" id="UP000226031"/>
    </source>
</evidence>
<proteinExistence type="predicted"/>
<sequence>MARTPVFGTNTPLEGNDDGVYGLGESDDESEYENFNKKAAEQRGCWSLEQWVNALYMYIKPSNLGRLEELEGLVQTADFYDALPIISRFVEASLQNSEDLISPVSRFMSNAVKTLCLALKLKATALFRQSFIHVICLYHQDITDDLTSQCNEDLISLVNLYYARLYRDTADANFFLMKACLNHEYVLHWKYVSVGEKEVAVKSEIVENELHPYPAINANISTSQGETLVSHIFDEGSLPS</sequence>
<evidence type="ECO:0000256" key="1">
    <source>
        <dbReference type="ARBA" id="ARBA00022448"/>
    </source>
</evidence>
<gene>
    <name evidence="4" type="ORF">GX50_02667</name>
</gene>
<evidence type="ECO:0000313" key="4">
    <source>
        <dbReference type="EMBL" id="PGH34484.1"/>
    </source>
</evidence>
<dbReference type="GO" id="GO:0005524">
    <property type="term" value="F:ATP binding"/>
    <property type="evidence" value="ECO:0007669"/>
    <property type="project" value="InterPro"/>
</dbReference>
<reference evidence="4 5" key="1">
    <citation type="submission" date="2017-10" db="EMBL/GenBank/DDBJ databases">
        <title>Comparative genomics in systemic dimorphic fungi from Ajellomycetaceae.</title>
        <authorList>
            <person name="Munoz J.F."/>
            <person name="Mcewen J.G."/>
            <person name="Clay O.K."/>
            <person name="Cuomo C.A."/>
        </authorList>
    </citation>
    <scope>NUCLEOTIDE SEQUENCE [LARGE SCALE GENOMIC DNA]</scope>
    <source>
        <strain evidence="4 5">UAMH4076</strain>
    </source>
</reference>
<accession>A0A2B7ZDE7</accession>
<keyword evidence="2" id="KW-0406">Ion transport</keyword>
<dbReference type="InterPro" id="IPR020003">
    <property type="entry name" value="ATPase_a/bsu_AS"/>
</dbReference>
<comment type="caution">
    <text evidence="4">The sequence shown here is derived from an EMBL/GenBank/DDBJ whole genome shotgun (WGS) entry which is preliminary data.</text>
</comment>
<organism evidence="4 5">
    <name type="scientific">[Emmonsia] crescens</name>
    <dbReference type="NCBI Taxonomy" id="73230"/>
    <lineage>
        <taxon>Eukaryota</taxon>
        <taxon>Fungi</taxon>
        <taxon>Dikarya</taxon>
        <taxon>Ascomycota</taxon>
        <taxon>Pezizomycotina</taxon>
        <taxon>Eurotiomycetes</taxon>
        <taxon>Eurotiomycetidae</taxon>
        <taxon>Onygenales</taxon>
        <taxon>Ajellomycetaceae</taxon>
        <taxon>Emergomyces</taxon>
    </lineage>
</organism>
<dbReference type="AlphaFoldDB" id="A0A2B7ZDE7"/>
<dbReference type="Proteomes" id="UP000226031">
    <property type="component" value="Unassembled WGS sequence"/>
</dbReference>
<protein>
    <submittedName>
        <fullName evidence="4">Uncharacterized protein</fullName>
    </submittedName>
</protein>
<dbReference type="EMBL" id="PDND01000039">
    <property type="protein sequence ID" value="PGH34484.1"/>
    <property type="molecule type" value="Genomic_DNA"/>
</dbReference>
<evidence type="ECO:0000256" key="3">
    <source>
        <dbReference type="SAM" id="MobiDB-lite"/>
    </source>
</evidence>
<keyword evidence="1" id="KW-0813">Transport</keyword>